<dbReference type="Proteomes" id="UP000251800">
    <property type="component" value="Unassembled WGS sequence"/>
</dbReference>
<dbReference type="InterPro" id="IPR036465">
    <property type="entry name" value="vWFA_dom_sf"/>
</dbReference>
<keyword evidence="1" id="KW-0812">Transmembrane</keyword>
<dbReference type="SMART" id="SM00327">
    <property type="entry name" value="VWA"/>
    <property type="match status" value="1"/>
</dbReference>
<dbReference type="InterPro" id="IPR050768">
    <property type="entry name" value="UPF0353/GerABKA_families"/>
</dbReference>
<feature type="domain" description="VWFA" evidence="2">
    <location>
        <begin position="90"/>
        <end position="283"/>
    </location>
</feature>
<dbReference type="EMBL" id="QEQK01000004">
    <property type="protein sequence ID" value="PWN56729.1"/>
    <property type="molecule type" value="Genomic_DNA"/>
</dbReference>
<dbReference type="InterPro" id="IPR033881">
    <property type="entry name" value="vWA_BatA_type"/>
</dbReference>
<dbReference type="CDD" id="cd01467">
    <property type="entry name" value="vWA_BatA_type"/>
    <property type="match status" value="1"/>
</dbReference>
<dbReference type="RefSeq" id="WP_109719326.1">
    <property type="nucleotide sequence ID" value="NZ_QEQK01000004.1"/>
</dbReference>
<keyword evidence="1" id="KW-1133">Transmembrane helix</keyword>
<accession>A0A363UMT1</accession>
<protein>
    <submittedName>
        <fullName evidence="3">BatB protein</fullName>
    </submittedName>
</protein>
<dbReference type="OrthoDB" id="6206554at2"/>
<name>A0A363UMT1_9GAMM</name>
<gene>
    <name evidence="3" type="ORF">DEH80_04660</name>
</gene>
<keyword evidence="4" id="KW-1185">Reference proteome</keyword>
<feature type="transmembrane region" description="Helical" evidence="1">
    <location>
        <begin position="299"/>
        <end position="317"/>
    </location>
</feature>
<dbReference type="Gene3D" id="3.40.50.410">
    <property type="entry name" value="von Willebrand factor, type A domain"/>
    <property type="match status" value="1"/>
</dbReference>
<dbReference type="InterPro" id="IPR002035">
    <property type="entry name" value="VWF_A"/>
</dbReference>
<dbReference type="PANTHER" id="PTHR22550">
    <property type="entry name" value="SPORE GERMINATION PROTEIN"/>
    <property type="match status" value="1"/>
</dbReference>
<organism evidence="3 4">
    <name type="scientific">Abyssibacter profundi</name>
    <dbReference type="NCBI Taxonomy" id="2182787"/>
    <lineage>
        <taxon>Bacteria</taxon>
        <taxon>Pseudomonadati</taxon>
        <taxon>Pseudomonadota</taxon>
        <taxon>Gammaproteobacteria</taxon>
        <taxon>Chromatiales</taxon>
        <taxon>Oceanococcaceae</taxon>
        <taxon>Abyssibacter</taxon>
    </lineage>
</organism>
<evidence type="ECO:0000256" key="1">
    <source>
        <dbReference type="SAM" id="Phobius"/>
    </source>
</evidence>
<dbReference type="PANTHER" id="PTHR22550:SF18">
    <property type="entry name" value="VWFA DOMAIN-CONTAINING PROTEIN"/>
    <property type="match status" value="1"/>
</dbReference>
<dbReference type="PROSITE" id="PS50234">
    <property type="entry name" value="VWFA"/>
    <property type="match status" value="1"/>
</dbReference>
<sequence length="328" mass="36106">MIQLLWPWWLAALPLPWLMLRWAPPVRSGQAVHLPIHAELAQAAAADTQRRRRLNARQLAAGLVWALLVFAACRPVWLGEPIRLPTSGRDLMLAVDVSGSMEEADMEVAGRRVNRLRAVQSVATDFIQRRTGDRVGLILFGDRAYVYSPLSLDRETVATLLGDALVGLAGQKTAIGDAIGLAAKRLQDSPAKERVLVLLTDGVNTAGELEPDKAAELAATLGIRIHTIGFGGGTRALGGFFQIQQAQIDERQLQHIAEQTGGRYFRARDTDELEAIYRLLDDIEPVEVDALSVRPQDELFLWPLAAAGLLATTLLLLRRWREQRGARA</sequence>
<dbReference type="SUPFAM" id="SSF53300">
    <property type="entry name" value="vWA-like"/>
    <property type="match status" value="1"/>
</dbReference>
<feature type="transmembrane region" description="Helical" evidence="1">
    <location>
        <begin position="59"/>
        <end position="77"/>
    </location>
</feature>
<evidence type="ECO:0000313" key="3">
    <source>
        <dbReference type="EMBL" id="PWN56729.1"/>
    </source>
</evidence>
<evidence type="ECO:0000313" key="4">
    <source>
        <dbReference type="Proteomes" id="UP000251800"/>
    </source>
</evidence>
<reference evidence="3 4" key="1">
    <citation type="submission" date="2018-05" db="EMBL/GenBank/DDBJ databases">
        <title>Abyssibacter profundi OUC007T gen. nov., sp. nov, a marine bacterium isolated from seawater of the Mariana Trench.</title>
        <authorList>
            <person name="Zhou S."/>
        </authorList>
    </citation>
    <scope>NUCLEOTIDE SEQUENCE [LARGE SCALE GENOMIC DNA]</scope>
    <source>
        <strain evidence="3 4">OUC007</strain>
    </source>
</reference>
<dbReference type="AlphaFoldDB" id="A0A363UMT1"/>
<keyword evidence="1" id="KW-0472">Membrane</keyword>
<proteinExistence type="predicted"/>
<evidence type="ECO:0000259" key="2">
    <source>
        <dbReference type="PROSITE" id="PS50234"/>
    </source>
</evidence>
<comment type="caution">
    <text evidence="3">The sequence shown here is derived from an EMBL/GenBank/DDBJ whole genome shotgun (WGS) entry which is preliminary data.</text>
</comment>
<dbReference type="Pfam" id="PF00092">
    <property type="entry name" value="VWA"/>
    <property type="match status" value="1"/>
</dbReference>